<organism evidence="3 4">
    <name type="scientific">Streptosporangium album</name>
    <dbReference type="NCBI Taxonomy" id="47479"/>
    <lineage>
        <taxon>Bacteria</taxon>
        <taxon>Bacillati</taxon>
        <taxon>Actinomycetota</taxon>
        <taxon>Actinomycetes</taxon>
        <taxon>Streptosporangiales</taxon>
        <taxon>Streptosporangiaceae</taxon>
        <taxon>Streptosporangium</taxon>
    </lineage>
</organism>
<accession>A0A7W7RUT8</accession>
<evidence type="ECO:0000313" key="4">
    <source>
        <dbReference type="Proteomes" id="UP000534286"/>
    </source>
</evidence>
<dbReference type="GO" id="GO:0030246">
    <property type="term" value="F:carbohydrate binding"/>
    <property type="evidence" value="ECO:0007669"/>
    <property type="project" value="InterPro"/>
</dbReference>
<dbReference type="Gene3D" id="2.60.120.260">
    <property type="entry name" value="Galactose-binding domain-like"/>
    <property type="match status" value="1"/>
</dbReference>
<feature type="signal peptide" evidence="1">
    <location>
        <begin position="1"/>
        <end position="37"/>
    </location>
</feature>
<evidence type="ECO:0000313" key="3">
    <source>
        <dbReference type="EMBL" id="MBB4938552.1"/>
    </source>
</evidence>
<comment type="caution">
    <text evidence="3">The sequence shown here is derived from an EMBL/GenBank/DDBJ whole genome shotgun (WGS) entry which is preliminary data.</text>
</comment>
<dbReference type="Pfam" id="PF14508">
    <property type="entry name" value="GH97_N"/>
    <property type="match status" value="1"/>
</dbReference>
<dbReference type="InterPro" id="IPR014718">
    <property type="entry name" value="GH-type_carb-bd"/>
</dbReference>
<dbReference type="PROSITE" id="PS51175">
    <property type="entry name" value="CBM6"/>
    <property type="match status" value="1"/>
</dbReference>
<reference evidence="3 4" key="1">
    <citation type="submission" date="2020-08" db="EMBL/GenBank/DDBJ databases">
        <title>Sequencing the genomes of 1000 actinobacteria strains.</title>
        <authorList>
            <person name="Klenk H.-P."/>
        </authorList>
    </citation>
    <scope>NUCLEOTIDE SEQUENCE [LARGE SCALE GENOMIC DNA]</scope>
    <source>
        <strain evidence="3 4">DSM 43023</strain>
    </source>
</reference>
<keyword evidence="4" id="KW-1185">Reference proteome</keyword>
<feature type="domain" description="CBM6" evidence="2">
    <location>
        <begin position="968"/>
        <end position="1091"/>
    </location>
</feature>
<dbReference type="SUPFAM" id="SSF51445">
    <property type="entry name" value="(Trans)glycosidases"/>
    <property type="match status" value="1"/>
</dbReference>
<keyword evidence="1" id="KW-0732">Signal</keyword>
<sequence>MERKKAERRSRRAGLLSMTAAVVVSGGIAAAPAPALAQEPTPASTALTEVTGESAQVVKSPDGDLRVAVTTVGGRLTYSVTKHDKTLVGASGLGMDLAGRPSLTQGMAIESVERRTIDETWKPVWGTSSKVRNHARELTVHAVQAGTGFKLDLVFRVFDDGVGFRYHFPDQPGLDAYTVTAEQTEFALDPGARSWSIAAGKTWSADEQHYRDLPLSGVSTAQTPITASSAADSYVVVHEADLTDYPSMTLKSVPGRPGRFSSDLIALPDGTKAKLNGAFSTPWRTLTVGERPGDLGESHLIENLNDPCAICDDTSWIKPATYVGVWWELQRRQTTWNAGPKHGATTARVKQYIDLAKEAGAKFVLAEGWNTNSGGTWAGQDFLTPQADFDLPEILRYAADNGIGYIAHNETRGDIDYYDQNLEKIFSRYEELGIHAIKTGYATKFLLGGVNRSHYDQEAVRHYQRVIDAAARHRLTVNAHEAIKPTGLARTYPNMMTGEGVAGMEQQNYMGVNGNPPAQATILPFTRFMGGPADYTPGVLNVTWDPARLGTRVQTTSAAQLALYPTFFSPLQMLADTPENYTAHPGFAFLKNMPATWDETRVLDSVIGDYTTTARRNGDTWYLGAITDENDRTLQVPLSFLPKGTFVAETYADAQETTWKSGPLPVEIRKTLVRSSTRLSMSLVAAGGQAVRIRPATAEDLGDLPWYTTPRAGYGTPEAVLDPATQQLTVKAQLTNTGSTVAEFQTQVFLDGRAAGDAQRVRVAGGGARTVEWTLPASEVPDQDFRVEVGAPTGERGKSVRTAQTRSLLGLVRELRKSGEVTSSAMALLQPTITRAESLLRKGDPTGRLLALQEVRLALYGLPLTEVTAQARTAIDDQLTTRLDTPEALFSLALKVRLATDTGTLSPALSGRLALEVKAAIIAAVANDPVGMREALNRFTAVVNAEPIAPDVAADLLSVSGLLAAGPRKIEAESAQLISGACLRTDHTGYTGTGFVACLKTKDSGVRFNASATADGLYTIHLRYANGMGATQTMTLSSGTQSLQLPLPALQNWDTWSEHQVNLRLTKTTPLTFVYGPNDNGNVNLDSISLEPTPGVIHR</sequence>
<dbReference type="InterPro" id="IPR005084">
    <property type="entry name" value="CBM6"/>
</dbReference>
<dbReference type="SUPFAM" id="SSF49785">
    <property type="entry name" value="Galactose-binding domain-like"/>
    <property type="match status" value="1"/>
</dbReference>
<dbReference type="AlphaFoldDB" id="A0A7W7RUT8"/>
<dbReference type="InterPro" id="IPR013785">
    <property type="entry name" value="Aldolase_TIM"/>
</dbReference>
<evidence type="ECO:0000259" key="2">
    <source>
        <dbReference type="PROSITE" id="PS51175"/>
    </source>
</evidence>
<dbReference type="InterPro" id="IPR029486">
    <property type="entry name" value="GH97_N"/>
</dbReference>
<dbReference type="Gene3D" id="3.20.20.70">
    <property type="entry name" value="Aldolase class I"/>
    <property type="match status" value="1"/>
</dbReference>
<name>A0A7W7RUT8_9ACTN</name>
<dbReference type="RefSeq" id="WP_184754713.1">
    <property type="nucleotide sequence ID" value="NZ_BAABEK010000011.1"/>
</dbReference>
<dbReference type="Proteomes" id="UP000534286">
    <property type="component" value="Unassembled WGS sequence"/>
</dbReference>
<dbReference type="CDD" id="cd04083">
    <property type="entry name" value="CBM35_Lmo2446-like"/>
    <property type="match status" value="1"/>
</dbReference>
<dbReference type="PANTHER" id="PTHR35803:SF1">
    <property type="entry name" value="GLUCAN 1,4-ALPHA-GLUCOSIDASE SUSB"/>
    <property type="match status" value="1"/>
</dbReference>
<dbReference type="Pfam" id="PF14509">
    <property type="entry name" value="GH97_C"/>
    <property type="match status" value="1"/>
</dbReference>
<dbReference type="InterPro" id="IPR052720">
    <property type="entry name" value="Glycosyl_hydrolase_97"/>
</dbReference>
<dbReference type="Pfam" id="PF10566">
    <property type="entry name" value="Glyco_hydro_97"/>
    <property type="match status" value="1"/>
</dbReference>
<gene>
    <name evidence="3" type="ORF">FHR32_002857</name>
</gene>
<feature type="chain" id="PRO_5030959963" description="CBM6 domain-containing protein" evidence="1">
    <location>
        <begin position="38"/>
        <end position="1099"/>
    </location>
</feature>
<dbReference type="InterPro" id="IPR017853">
    <property type="entry name" value="GH"/>
</dbReference>
<dbReference type="Gene3D" id="2.70.98.10">
    <property type="match status" value="1"/>
</dbReference>
<protein>
    <recommendedName>
        <fullName evidence="2">CBM6 domain-containing protein</fullName>
    </recommendedName>
</protein>
<dbReference type="PANTHER" id="PTHR35803">
    <property type="entry name" value="GLUCAN 1,4-ALPHA-GLUCOSIDASE SUSB-RELATED"/>
    <property type="match status" value="1"/>
</dbReference>
<dbReference type="EMBL" id="JACHJU010000001">
    <property type="protein sequence ID" value="MBB4938552.1"/>
    <property type="molecule type" value="Genomic_DNA"/>
</dbReference>
<proteinExistence type="predicted"/>
<dbReference type="InterPro" id="IPR019563">
    <property type="entry name" value="GH97_catalytic"/>
</dbReference>
<dbReference type="InterPro" id="IPR008979">
    <property type="entry name" value="Galactose-bd-like_sf"/>
</dbReference>
<evidence type="ECO:0000256" key="1">
    <source>
        <dbReference type="SAM" id="SignalP"/>
    </source>
</evidence>
<dbReference type="InterPro" id="IPR029483">
    <property type="entry name" value="GH97_C"/>
</dbReference>